<evidence type="ECO:0000313" key="2">
    <source>
        <dbReference type="Proteomes" id="UP000501690"/>
    </source>
</evidence>
<accession>A0A4D6MC24</accession>
<gene>
    <name evidence="1" type="ORF">DEO72_LG7g203</name>
</gene>
<proteinExistence type="predicted"/>
<keyword evidence="2" id="KW-1185">Reference proteome</keyword>
<dbReference type="Proteomes" id="UP000501690">
    <property type="component" value="Linkage Group LG7"/>
</dbReference>
<sequence>MKPFPFCCNDHLLRATNDHLHATNRRCRPTTKPSPHHEPSFAAPRTAAVDRNPCLAWKLSQLDVVDAATPPLKLFELLLALLDVLPPF</sequence>
<reference evidence="1 2" key="1">
    <citation type="submission" date="2019-04" db="EMBL/GenBank/DDBJ databases">
        <title>An improved genome assembly and genetic linkage map for asparagus bean, Vigna unguiculata ssp. sesquipedialis.</title>
        <authorList>
            <person name="Xia Q."/>
            <person name="Zhang R."/>
            <person name="Dong Y."/>
        </authorList>
    </citation>
    <scope>NUCLEOTIDE SEQUENCE [LARGE SCALE GENOMIC DNA]</scope>
    <source>
        <tissue evidence="1">Leaf</tissue>
    </source>
</reference>
<organism evidence="1 2">
    <name type="scientific">Vigna unguiculata</name>
    <name type="common">Cowpea</name>
    <dbReference type="NCBI Taxonomy" id="3917"/>
    <lineage>
        <taxon>Eukaryota</taxon>
        <taxon>Viridiplantae</taxon>
        <taxon>Streptophyta</taxon>
        <taxon>Embryophyta</taxon>
        <taxon>Tracheophyta</taxon>
        <taxon>Spermatophyta</taxon>
        <taxon>Magnoliopsida</taxon>
        <taxon>eudicotyledons</taxon>
        <taxon>Gunneridae</taxon>
        <taxon>Pentapetalae</taxon>
        <taxon>rosids</taxon>
        <taxon>fabids</taxon>
        <taxon>Fabales</taxon>
        <taxon>Fabaceae</taxon>
        <taxon>Papilionoideae</taxon>
        <taxon>50 kb inversion clade</taxon>
        <taxon>NPAAA clade</taxon>
        <taxon>indigoferoid/millettioid clade</taxon>
        <taxon>Phaseoleae</taxon>
        <taxon>Vigna</taxon>
    </lineage>
</organism>
<dbReference type="AlphaFoldDB" id="A0A4D6MC24"/>
<name>A0A4D6MC24_VIGUN</name>
<dbReference type="EMBL" id="CP039351">
    <property type="protein sequence ID" value="QCD98925.1"/>
    <property type="molecule type" value="Genomic_DNA"/>
</dbReference>
<evidence type="ECO:0000313" key="1">
    <source>
        <dbReference type="EMBL" id="QCD98925.1"/>
    </source>
</evidence>
<protein>
    <submittedName>
        <fullName evidence="1">Uncharacterized protein</fullName>
    </submittedName>
</protein>